<evidence type="ECO:0000313" key="2">
    <source>
        <dbReference type="Proteomes" id="UP001152320"/>
    </source>
</evidence>
<gene>
    <name evidence="1" type="ORF">HOLleu_29233</name>
</gene>
<sequence>MLEEPQFYYSTETDVSAGTNQVRQFVAIRLMPSFSEESASTNRALAGNVLVELGLICLGYIQRSVDVERSDRRAGGRVDKECQGIRSN</sequence>
<evidence type="ECO:0000313" key="1">
    <source>
        <dbReference type="EMBL" id="KAJ8029758.1"/>
    </source>
</evidence>
<accession>A0A9Q1H1J3</accession>
<dbReference type="EMBL" id="JAIZAY010000014">
    <property type="protein sequence ID" value="KAJ8029758.1"/>
    <property type="molecule type" value="Genomic_DNA"/>
</dbReference>
<name>A0A9Q1H1J3_HOLLE</name>
<keyword evidence="2" id="KW-1185">Reference proteome</keyword>
<dbReference type="AlphaFoldDB" id="A0A9Q1H1J3"/>
<proteinExistence type="predicted"/>
<reference evidence="1" key="1">
    <citation type="submission" date="2021-10" db="EMBL/GenBank/DDBJ databases">
        <title>Tropical sea cucumber genome reveals ecological adaptation and Cuvierian tubules defense mechanism.</title>
        <authorList>
            <person name="Chen T."/>
        </authorList>
    </citation>
    <scope>NUCLEOTIDE SEQUENCE</scope>
    <source>
        <strain evidence="1">Nanhai2018</strain>
        <tissue evidence="1">Muscle</tissue>
    </source>
</reference>
<dbReference type="Proteomes" id="UP001152320">
    <property type="component" value="Chromosome 14"/>
</dbReference>
<organism evidence="1 2">
    <name type="scientific">Holothuria leucospilota</name>
    <name type="common">Black long sea cucumber</name>
    <name type="synonym">Mertensiothuria leucospilota</name>
    <dbReference type="NCBI Taxonomy" id="206669"/>
    <lineage>
        <taxon>Eukaryota</taxon>
        <taxon>Metazoa</taxon>
        <taxon>Echinodermata</taxon>
        <taxon>Eleutherozoa</taxon>
        <taxon>Echinozoa</taxon>
        <taxon>Holothuroidea</taxon>
        <taxon>Aspidochirotacea</taxon>
        <taxon>Aspidochirotida</taxon>
        <taxon>Holothuriidae</taxon>
        <taxon>Holothuria</taxon>
    </lineage>
</organism>
<protein>
    <submittedName>
        <fullName evidence="1">Uncharacterized protein</fullName>
    </submittedName>
</protein>
<comment type="caution">
    <text evidence="1">The sequence shown here is derived from an EMBL/GenBank/DDBJ whole genome shotgun (WGS) entry which is preliminary data.</text>
</comment>